<dbReference type="RefSeq" id="WP_005213989.1">
    <property type="nucleotide sequence ID" value="NZ_KB850087.1"/>
</dbReference>
<keyword evidence="1" id="KW-1133">Transmembrane helix</keyword>
<dbReference type="PATRIC" id="fig|1217705.3.peg.5"/>
<organism evidence="2 3">
    <name type="scientific">Acinetobacter modestus</name>
    <dbReference type="NCBI Taxonomy" id="1776740"/>
    <lineage>
        <taxon>Bacteria</taxon>
        <taxon>Pseudomonadati</taxon>
        <taxon>Pseudomonadota</taxon>
        <taxon>Gammaproteobacteria</taxon>
        <taxon>Moraxellales</taxon>
        <taxon>Moraxellaceae</taxon>
        <taxon>Acinetobacter</taxon>
    </lineage>
</organism>
<evidence type="ECO:0000256" key="1">
    <source>
        <dbReference type="SAM" id="Phobius"/>
    </source>
</evidence>
<evidence type="ECO:0000313" key="3">
    <source>
        <dbReference type="Proteomes" id="UP000013248"/>
    </source>
</evidence>
<dbReference type="AlphaFoldDB" id="N9M7Y4"/>
<protein>
    <submittedName>
        <fullName evidence="2">Uncharacterized protein</fullName>
    </submittedName>
</protein>
<dbReference type="EMBL" id="APRP01000001">
    <property type="protein sequence ID" value="ENX04594.1"/>
    <property type="molecule type" value="Genomic_DNA"/>
</dbReference>
<reference evidence="2 3" key="1">
    <citation type="submission" date="2013-02" db="EMBL/GenBank/DDBJ databases">
        <title>The Genome Sequence of Acinetobacter sp. ANC 3862.</title>
        <authorList>
            <consortium name="The Broad Institute Genome Sequencing Platform"/>
            <consortium name="The Broad Institute Genome Sequencing Center for Infectious Disease"/>
            <person name="Cerqueira G."/>
            <person name="Feldgarden M."/>
            <person name="Courvalin P."/>
            <person name="Perichon B."/>
            <person name="Grillot-Courvalin C."/>
            <person name="Clermont D."/>
            <person name="Rocha E."/>
            <person name="Yoon E.-J."/>
            <person name="Nemec A."/>
            <person name="Walker B."/>
            <person name="Young S.K."/>
            <person name="Zeng Q."/>
            <person name="Gargeya S."/>
            <person name="Fitzgerald M."/>
            <person name="Haas B."/>
            <person name="Abouelleil A."/>
            <person name="Alvarado L."/>
            <person name="Arachchi H.M."/>
            <person name="Berlin A.M."/>
            <person name="Chapman S.B."/>
            <person name="Dewar J."/>
            <person name="Goldberg J."/>
            <person name="Griggs A."/>
            <person name="Gujja S."/>
            <person name="Hansen M."/>
            <person name="Howarth C."/>
            <person name="Imamovic A."/>
            <person name="Larimer J."/>
            <person name="McCowan C."/>
            <person name="Murphy C."/>
            <person name="Neiman D."/>
            <person name="Pearson M."/>
            <person name="Priest M."/>
            <person name="Roberts A."/>
            <person name="Saif S."/>
            <person name="Shea T."/>
            <person name="Sisk P."/>
            <person name="Sykes S."/>
            <person name="Wortman J."/>
            <person name="Nusbaum C."/>
            <person name="Birren B."/>
        </authorList>
    </citation>
    <scope>NUCLEOTIDE SEQUENCE [LARGE SCALE GENOMIC DNA]</scope>
    <source>
        <strain evidence="2 3">ANC 3862</strain>
    </source>
</reference>
<comment type="caution">
    <text evidence="2">The sequence shown here is derived from an EMBL/GenBank/DDBJ whole genome shotgun (WGS) entry which is preliminary data.</text>
</comment>
<sequence length="54" mass="6144">MKNEKGRFDEIVNERIKSDDFGVPQGLTQREKLVAIICLIIMACVILFLVATTY</sequence>
<dbReference type="Proteomes" id="UP000013248">
    <property type="component" value="Unassembled WGS sequence"/>
</dbReference>
<keyword evidence="1" id="KW-0812">Transmembrane</keyword>
<gene>
    <name evidence="2" type="ORF">F900_00007</name>
</gene>
<dbReference type="eggNOG" id="ENOG5031T0E">
    <property type="taxonomic scope" value="Bacteria"/>
</dbReference>
<keyword evidence="1" id="KW-0472">Membrane</keyword>
<dbReference type="HOGENOM" id="CLU_3075738_0_0_6"/>
<accession>N9M7Y4</accession>
<name>N9M7Y4_9GAMM</name>
<evidence type="ECO:0000313" key="2">
    <source>
        <dbReference type="EMBL" id="ENX04594.1"/>
    </source>
</evidence>
<proteinExistence type="predicted"/>
<feature type="transmembrane region" description="Helical" evidence="1">
    <location>
        <begin position="33"/>
        <end position="51"/>
    </location>
</feature>
<dbReference type="STRING" id="1217705.F900_00007"/>